<dbReference type="GO" id="GO:0071004">
    <property type="term" value="C:U2-type prespliceosome"/>
    <property type="evidence" value="ECO:0007669"/>
    <property type="project" value="TreeGrafter"/>
</dbReference>
<dbReference type="STRING" id="72664.V4N678"/>
<dbReference type="Gene3D" id="1.10.10.790">
    <property type="entry name" value="Surp module"/>
    <property type="match status" value="1"/>
</dbReference>
<dbReference type="InterPro" id="IPR045146">
    <property type="entry name" value="SF3A1"/>
</dbReference>
<dbReference type="GO" id="GO:0045292">
    <property type="term" value="P:mRNA cis splicing, via spliceosome"/>
    <property type="evidence" value="ECO:0007669"/>
    <property type="project" value="InterPro"/>
</dbReference>
<dbReference type="InterPro" id="IPR035967">
    <property type="entry name" value="SWAP/Surp_sf"/>
</dbReference>
<dbReference type="GO" id="GO:0005686">
    <property type="term" value="C:U2 snRNP"/>
    <property type="evidence" value="ECO:0007669"/>
    <property type="project" value="TreeGrafter"/>
</dbReference>
<dbReference type="KEGG" id="eus:EUTSA_v10014821mg"/>
<evidence type="ECO:0000313" key="4">
    <source>
        <dbReference type="EMBL" id="ESQ41046.1"/>
    </source>
</evidence>
<proteinExistence type="predicted"/>
<sequence length="177" mass="20399">MSENELVSSDEYELELESSDESELEESSEGPAPAGLSRVIRFFIERSAELVCENGPEFEKRVKAKSVGNPKFSFFWSSDPYHEFYQQKISEYKQKQKQQQQQTEFPKSSVDDDDEGIMSRELAGLELKDLPPTNYIVMFPPCDARGRHLPYVSHTRSVLEMGTLRRRPRRQPENGDG</sequence>
<dbReference type="PANTHER" id="PTHR15316:SF1">
    <property type="entry name" value="SPLICING FACTOR 3A SUBUNIT 1"/>
    <property type="match status" value="1"/>
</dbReference>
<evidence type="ECO:0000313" key="5">
    <source>
        <dbReference type="Proteomes" id="UP000030689"/>
    </source>
</evidence>
<evidence type="ECO:0000256" key="1">
    <source>
        <dbReference type="ARBA" id="ARBA00022664"/>
    </source>
</evidence>
<dbReference type="Pfam" id="PF01805">
    <property type="entry name" value="Surp"/>
    <property type="match status" value="1"/>
</dbReference>
<dbReference type="OrthoDB" id="2161771at2759"/>
<gene>
    <name evidence="4" type="ORF">EUTSA_v10014821mg</name>
</gene>
<dbReference type="FunFam" id="1.10.10.790:FF:000002">
    <property type="entry name" value="Splicing factor 3A subunit 1"/>
    <property type="match status" value="1"/>
</dbReference>
<name>V4N678_EUTSA</name>
<organism evidence="4 5">
    <name type="scientific">Eutrema salsugineum</name>
    <name type="common">Saltwater cress</name>
    <name type="synonym">Sisymbrium salsugineum</name>
    <dbReference type="NCBI Taxonomy" id="72664"/>
    <lineage>
        <taxon>Eukaryota</taxon>
        <taxon>Viridiplantae</taxon>
        <taxon>Streptophyta</taxon>
        <taxon>Embryophyta</taxon>
        <taxon>Tracheophyta</taxon>
        <taxon>Spermatophyta</taxon>
        <taxon>Magnoliopsida</taxon>
        <taxon>eudicotyledons</taxon>
        <taxon>Gunneridae</taxon>
        <taxon>Pentapetalae</taxon>
        <taxon>rosids</taxon>
        <taxon>malvids</taxon>
        <taxon>Brassicales</taxon>
        <taxon>Brassicaceae</taxon>
        <taxon>Eutremeae</taxon>
        <taxon>Eutrema</taxon>
    </lineage>
</organism>
<feature type="region of interest" description="Disordered" evidence="2">
    <location>
        <begin position="1"/>
        <end position="33"/>
    </location>
</feature>
<dbReference type="eggNOG" id="KOG0007">
    <property type="taxonomic scope" value="Eukaryota"/>
</dbReference>
<dbReference type="GO" id="GO:0003723">
    <property type="term" value="F:RNA binding"/>
    <property type="evidence" value="ECO:0007669"/>
    <property type="project" value="InterPro"/>
</dbReference>
<dbReference type="PANTHER" id="PTHR15316">
    <property type="entry name" value="SPLICEOSOME ASSOCIATED PROTEIN 114/SWAP SPLICING FACTOR-RELATED"/>
    <property type="match status" value="1"/>
</dbReference>
<dbReference type="SUPFAM" id="SSF109905">
    <property type="entry name" value="Surp module (SWAP domain)"/>
    <property type="match status" value="1"/>
</dbReference>
<accession>V4N678</accession>
<feature type="compositionally biased region" description="Acidic residues" evidence="2">
    <location>
        <begin position="8"/>
        <end position="28"/>
    </location>
</feature>
<dbReference type="Gramene" id="ESQ41046">
    <property type="protein sequence ID" value="ESQ41046"/>
    <property type="gene ID" value="EUTSA_v10014821mg"/>
</dbReference>
<feature type="region of interest" description="Disordered" evidence="2">
    <location>
        <begin position="92"/>
        <end position="119"/>
    </location>
</feature>
<feature type="domain" description="SURP motif" evidence="3">
    <location>
        <begin position="43"/>
        <end position="85"/>
    </location>
</feature>
<dbReference type="AlphaFoldDB" id="V4N678"/>
<evidence type="ECO:0000256" key="2">
    <source>
        <dbReference type="SAM" id="MobiDB-lite"/>
    </source>
</evidence>
<reference evidence="4 5" key="1">
    <citation type="journal article" date="2013" name="Front. Plant Sci.">
        <title>The Reference Genome of the Halophytic Plant Eutrema salsugineum.</title>
        <authorList>
            <person name="Yang R."/>
            <person name="Jarvis D.E."/>
            <person name="Chen H."/>
            <person name="Beilstein M.A."/>
            <person name="Grimwood J."/>
            <person name="Jenkins J."/>
            <person name="Shu S."/>
            <person name="Prochnik S."/>
            <person name="Xin M."/>
            <person name="Ma C."/>
            <person name="Schmutz J."/>
            <person name="Wing R.A."/>
            <person name="Mitchell-Olds T."/>
            <person name="Schumaker K.S."/>
            <person name="Wang X."/>
        </authorList>
    </citation>
    <scope>NUCLEOTIDE SEQUENCE [LARGE SCALE GENOMIC DNA]</scope>
</reference>
<dbReference type="PROSITE" id="PS50128">
    <property type="entry name" value="SURP"/>
    <property type="match status" value="1"/>
</dbReference>
<protein>
    <recommendedName>
        <fullName evidence="3">SURP motif domain-containing protein</fullName>
    </recommendedName>
</protein>
<dbReference type="InterPro" id="IPR000061">
    <property type="entry name" value="Surp"/>
</dbReference>
<dbReference type="Proteomes" id="UP000030689">
    <property type="component" value="Unassembled WGS sequence"/>
</dbReference>
<dbReference type="GO" id="GO:0071013">
    <property type="term" value="C:catalytic step 2 spliceosome"/>
    <property type="evidence" value="ECO:0007669"/>
    <property type="project" value="TreeGrafter"/>
</dbReference>
<keyword evidence="5" id="KW-1185">Reference proteome</keyword>
<evidence type="ECO:0000259" key="3">
    <source>
        <dbReference type="PROSITE" id="PS50128"/>
    </source>
</evidence>
<dbReference type="GO" id="GO:0000381">
    <property type="term" value="P:regulation of alternative mRNA splicing, via spliceosome"/>
    <property type="evidence" value="ECO:0007669"/>
    <property type="project" value="TreeGrafter"/>
</dbReference>
<dbReference type="SMART" id="SM00648">
    <property type="entry name" value="SWAP"/>
    <property type="match status" value="1"/>
</dbReference>
<dbReference type="EMBL" id="KI517464">
    <property type="protein sequence ID" value="ESQ41046.1"/>
    <property type="molecule type" value="Genomic_DNA"/>
</dbReference>
<keyword evidence="1" id="KW-0507">mRNA processing</keyword>